<dbReference type="EMBL" id="JAGRRH010000019">
    <property type="protein sequence ID" value="KAG7348775.1"/>
    <property type="molecule type" value="Genomic_DNA"/>
</dbReference>
<comment type="caution">
    <text evidence="1">The sequence shown here is derived from an EMBL/GenBank/DDBJ whole genome shotgun (WGS) entry which is preliminary data.</text>
</comment>
<keyword evidence="2" id="KW-1185">Reference proteome</keyword>
<evidence type="ECO:0000313" key="1">
    <source>
        <dbReference type="EMBL" id="KAG7348775.1"/>
    </source>
</evidence>
<evidence type="ECO:0000313" key="2">
    <source>
        <dbReference type="Proteomes" id="UP000693970"/>
    </source>
</evidence>
<reference evidence="1" key="2">
    <citation type="submission" date="2021-04" db="EMBL/GenBank/DDBJ databases">
        <authorList>
            <person name="Podell S."/>
        </authorList>
    </citation>
    <scope>NUCLEOTIDE SEQUENCE</scope>
    <source>
        <strain evidence="1">Hildebrandi</strain>
    </source>
</reference>
<name>A0A9K3PIT3_9STRA</name>
<protein>
    <submittedName>
        <fullName evidence="1">Uncharacterized protein</fullName>
    </submittedName>
</protein>
<organism evidence="1 2">
    <name type="scientific">Nitzschia inconspicua</name>
    <dbReference type="NCBI Taxonomy" id="303405"/>
    <lineage>
        <taxon>Eukaryota</taxon>
        <taxon>Sar</taxon>
        <taxon>Stramenopiles</taxon>
        <taxon>Ochrophyta</taxon>
        <taxon>Bacillariophyta</taxon>
        <taxon>Bacillariophyceae</taxon>
        <taxon>Bacillariophycidae</taxon>
        <taxon>Bacillariales</taxon>
        <taxon>Bacillariaceae</taxon>
        <taxon>Nitzschia</taxon>
    </lineage>
</organism>
<dbReference type="AlphaFoldDB" id="A0A9K3PIT3"/>
<accession>A0A9K3PIT3</accession>
<gene>
    <name evidence="1" type="ORF">IV203_011372</name>
</gene>
<dbReference type="Proteomes" id="UP000693970">
    <property type="component" value="Unassembled WGS sequence"/>
</dbReference>
<proteinExistence type="predicted"/>
<reference evidence="1" key="1">
    <citation type="journal article" date="2021" name="Sci. Rep.">
        <title>Diploid genomic architecture of Nitzschia inconspicua, an elite biomass production diatom.</title>
        <authorList>
            <person name="Oliver A."/>
            <person name="Podell S."/>
            <person name="Pinowska A."/>
            <person name="Traller J.C."/>
            <person name="Smith S.R."/>
            <person name="McClure R."/>
            <person name="Beliaev A."/>
            <person name="Bohutskyi P."/>
            <person name="Hill E.A."/>
            <person name="Rabines A."/>
            <person name="Zheng H."/>
            <person name="Allen L.Z."/>
            <person name="Kuo A."/>
            <person name="Grigoriev I.V."/>
            <person name="Allen A.E."/>
            <person name="Hazlebeck D."/>
            <person name="Allen E.E."/>
        </authorList>
    </citation>
    <scope>NUCLEOTIDE SEQUENCE</scope>
    <source>
        <strain evidence="1">Hildebrandi</strain>
    </source>
</reference>
<sequence>MNRPSFDYVEINNQGCKLLNQQRNPRLAVGFFRTIISRFRQALQVQIETEGDRVRSPSPASTKLLPLTPEDLRVLKHSLAFNMDDRPSEDKKSHHQQSFVLHGTGFGMSTDLCFSHHEMMNAQFHMAMILFNLGLCFHLMGRQQQKVTPSRTSSGEFVKARSLYCQALDLLQECLNDSSCCDHSTSNGPQATGNELVDLLLLALLNNTAIVCCIDLGQHTHHSCHEIDARNVAFVQYFSNFVDVVKENQQHRLISSPSRLDVFSRNAHKLCGLFFRGSVAAAA</sequence>